<gene>
    <name evidence="1" type="ORF">H5410_031519</name>
</gene>
<dbReference type="OrthoDB" id="1303972at2759"/>
<name>A0A9J5YJE9_SOLCO</name>
<evidence type="ECO:0000313" key="1">
    <source>
        <dbReference type="EMBL" id="KAG5600149.1"/>
    </source>
</evidence>
<comment type="caution">
    <text evidence="1">The sequence shown here is derived from an EMBL/GenBank/DDBJ whole genome shotgun (WGS) entry which is preliminary data.</text>
</comment>
<dbReference type="AlphaFoldDB" id="A0A9J5YJE9"/>
<protein>
    <submittedName>
        <fullName evidence="1">Uncharacterized protein</fullName>
    </submittedName>
</protein>
<sequence>MDLLEDGGIKTTVKRVETLLNEETLGIILGVPVEEIRSIEGCQPSSEFSTRATKRGDIQACRAAKEVS</sequence>
<organism evidence="1 2">
    <name type="scientific">Solanum commersonii</name>
    <name type="common">Commerson's wild potato</name>
    <name type="synonym">Commerson's nightshade</name>
    <dbReference type="NCBI Taxonomy" id="4109"/>
    <lineage>
        <taxon>Eukaryota</taxon>
        <taxon>Viridiplantae</taxon>
        <taxon>Streptophyta</taxon>
        <taxon>Embryophyta</taxon>
        <taxon>Tracheophyta</taxon>
        <taxon>Spermatophyta</taxon>
        <taxon>Magnoliopsida</taxon>
        <taxon>eudicotyledons</taxon>
        <taxon>Gunneridae</taxon>
        <taxon>Pentapetalae</taxon>
        <taxon>asterids</taxon>
        <taxon>lamiids</taxon>
        <taxon>Solanales</taxon>
        <taxon>Solanaceae</taxon>
        <taxon>Solanoideae</taxon>
        <taxon>Solaneae</taxon>
        <taxon>Solanum</taxon>
    </lineage>
</organism>
<accession>A0A9J5YJE9</accession>
<dbReference type="Proteomes" id="UP000824120">
    <property type="component" value="Chromosome 6"/>
</dbReference>
<evidence type="ECO:0000313" key="2">
    <source>
        <dbReference type="Proteomes" id="UP000824120"/>
    </source>
</evidence>
<dbReference type="EMBL" id="JACXVP010000006">
    <property type="protein sequence ID" value="KAG5600149.1"/>
    <property type="molecule type" value="Genomic_DNA"/>
</dbReference>
<proteinExistence type="predicted"/>
<reference evidence="1 2" key="1">
    <citation type="submission" date="2020-09" db="EMBL/GenBank/DDBJ databases">
        <title>De no assembly of potato wild relative species, Solanum commersonii.</title>
        <authorList>
            <person name="Cho K."/>
        </authorList>
    </citation>
    <scope>NUCLEOTIDE SEQUENCE [LARGE SCALE GENOMIC DNA]</scope>
    <source>
        <strain evidence="1">LZ3.2</strain>
        <tissue evidence="1">Leaf</tissue>
    </source>
</reference>
<keyword evidence="2" id="KW-1185">Reference proteome</keyword>